<evidence type="ECO:0000313" key="4">
    <source>
        <dbReference type="EMBL" id="KAL2523974.1"/>
    </source>
</evidence>
<dbReference type="Pfam" id="PF04504">
    <property type="entry name" value="GeBP-like_DBD"/>
    <property type="match status" value="1"/>
</dbReference>
<gene>
    <name evidence="4" type="ORF">Adt_09028</name>
</gene>
<dbReference type="AlphaFoldDB" id="A0ABD1UG21"/>
<evidence type="ECO:0000259" key="3">
    <source>
        <dbReference type="Pfam" id="PF04504"/>
    </source>
</evidence>
<feature type="compositionally biased region" description="Acidic residues" evidence="2">
    <location>
        <begin position="72"/>
        <end position="82"/>
    </location>
</feature>
<organism evidence="4 5">
    <name type="scientific">Abeliophyllum distichum</name>
    <dbReference type="NCBI Taxonomy" id="126358"/>
    <lineage>
        <taxon>Eukaryota</taxon>
        <taxon>Viridiplantae</taxon>
        <taxon>Streptophyta</taxon>
        <taxon>Embryophyta</taxon>
        <taxon>Tracheophyta</taxon>
        <taxon>Spermatophyta</taxon>
        <taxon>Magnoliopsida</taxon>
        <taxon>eudicotyledons</taxon>
        <taxon>Gunneridae</taxon>
        <taxon>Pentapetalae</taxon>
        <taxon>asterids</taxon>
        <taxon>lamiids</taxon>
        <taxon>Lamiales</taxon>
        <taxon>Oleaceae</taxon>
        <taxon>Forsythieae</taxon>
        <taxon>Abeliophyllum</taxon>
    </lineage>
</organism>
<dbReference type="PANTHER" id="PTHR31662:SF104">
    <property type="entry name" value="LISH DOMAIN-CONTAINING PROTEIN C1711.05-LIKE"/>
    <property type="match status" value="1"/>
</dbReference>
<dbReference type="GO" id="GO:0003677">
    <property type="term" value="F:DNA binding"/>
    <property type="evidence" value="ECO:0007669"/>
    <property type="project" value="UniProtKB-KW"/>
</dbReference>
<keyword evidence="4" id="KW-0238">DNA-binding</keyword>
<feature type="region of interest" description="Disordered" evidence="2">
    <location>
        <begin position="230"/>
        <end position="249"/>
    </location>
</feature>
<feature type="compositionally biased region" description="Basic and acidic residues" evidence="2">
    <location>
        <begin position="127"/>
        <end position="164"/>
    </location>
</feature>
<name>A0ABD1UG21_9LAMI</name>
<keyword evidence="5" id="KW-1185">Reference proteome</keyword>
<dbReference type="InterPro" id="IPR053932">
    <property type="entry name" value="GeBP-like_DBD"/>
</dbReference>
<protein>
    <submittedName>
        <fullName evidence="4">DNA-binding storekeeper protein-related transcriptional regulator</fullName>
    </submittedName>
</protein>
<evidence type="ECO:0000256" key="1">
    <source>
        <dbReference type="ARBA" id="ARBA00010820"/>
    </source>
</evidence>
<comment type="caution">
    <text evidence="4">The sequence shown here is derived from an EMBL/GenBank/DDBJ whole genome shotgun (WGS) entry which is preliminary data.</text>
</comment>
<dbReference type="Proteomes" id="UP001604336">
    <property type="component" value="Unassembled WGS sequence"/>
</dbReference>
<dbReference type="GO" id="GO:0010468">
    <property type="term" value="P:regulation of gene expression"/>
    <property type="evidence" value="ECO:0007669"/>
    <property type="project" value="UniProtKB-ARBA"/>
</dbReference>
<evidence type="ECO:0000256" key="2">
    <source>
        <dbReference type="SAM" id="MobiDB-lite"/>
    </source>
</evidence>
<dbReference type="InterPro" id="IPR007592">
    <property type="entry name" value="GEBP"/>
</dbReference>
<feature type="compositionally biased region" description="Acidic residues" evidence="2">
    <location>
        <begin position="13"/>
        <end position="26"/>
    </location>
</feature>
<reference evidence="5" key="1">
    <citation type="submission" date="2024-07" db="EMBL/GenBank/DDBJ databases">
        <title>Two chromosome-level genome assemblies of Korean endemic species Abeliophyllum distichum and Forsythia ovata (Oleaceae).</title>
        <authorList>
            <person name="Jang H."/>
        </authorList>
    </citation>
    <scope>NUCLEOTIDE SEQUENCE [LARGE SCALE GENOMIC DNA]</scope>
</reference>
<feature type="region of interest" description="Disordered" evidence="2">
    <location>
        <begin position="1"/>
        <end position="164"/>
    </location>
</feature>
<evidence type="ECO:0000313" key="5">
    <source>
        <dbReference type="Proteomes" id="UP001604336"/>
    </source>
</evidence>
<feature type="compositionally biased region" description="Low complexity" evidence="2">
    <location>
        <begin position="53"/>
        <end position="71"/>
    </location>
</feature>
<sequence>MVKNSEPEKTPDSEPESGAEEDEASSEEIGSSDSDSEQEESQPQITQKPSTAPAPKKPNSYSSSKPQISSSEESESDSESDQPDPTVKPLASRPMDDPNETATRKLKFKPIASGPTSPTKSVAAKRPAIEKGSDTKSDTKDSKRPKKKPELNAKNSEKKLNDDSKKQLFQRLWSEEDEIVVLKGMIDYLAKKKTDHVADLNAFHDFIRKNLHVDVTRAQLQDKIRRLKKKYENNQGKDKKGKERTFTKSHDQKVYELSRKIWGSENGVDVEGEKVIVSPKANGSAVRKTPIKRAKVETGDSKDAKIVENANGDVEMVVGKSERFHCGNFEEWILRSGVELIEEEKRVEMEREWKKLRTEETALYLKKLDLMYTHTKLVLDVLKSSEP</sequence>
<dbReference type="PANTHER" id="PTHR31662">
    <property type="entry name" value="BNAANNG10740D PROTEIN-RELATED"/>
    <property type="match status" value="1"/>
</dbReference>
<feature type="compositionally biased region" description="Basic and acidic residues" evidence="2">
    <location>
        <begin position="1"/>
        <end position="12"/>
    </location>
</feature>
<feature type="domain" description="Glabrous enhancer-binding protein-like DBD" evidence="3">
    <location>
        <begin position="169"/>
        <end position="263"/>
    </location>
</feature>
<proteinExistence type="inferred from homology"/>
<dbReference type="EMBL" id="JBFOLK010000003">
    <property type="protein sequence ID" value="KAL2523974.1"/>
    <property type="molecule type" value="Genomic_DNA"/>
</dbReference>
<accession>A0ABD1UG21</accession>
<comment type="similarity">
    <text evidence="1">Belongs to the GeBP family.</text>
</comment>